<proteinExistence type="predicted"/>
<keyword evidence="1" id="KW-1133">Transmembrane helix</keyword>
<sequence length="105" mass="12162">MVFISFVNILNLYLFLSLLLLLNSIFIKLLSCSITFLSLIIVVFKIKSQDRIDILDRKHGISSKGSARSKYFSKLNKDKFENYLGRYTRYLSIFSIRSVGVTLQL</sequence>
<reference evidence="2" key="1">
    <citation type="submission" date="2021-05" db="EMBL/GenBank/DDBJ databases">
        <authorList>
            <person name="Alioto T."/>
            <person name="Alioto T."/>
            <person name="Gomez Garrido J."/>
        </authorList>
    </citation>
    <scope>NUCLEOTIDE SEQUENCE</scope>
</reference>
<keyword evidence="1" id="KW-0812">Transmembrane</keyword>
<evidence type="ECO:0000313" key="2">
    <source>
        <dbReference type="EMBL" id="CAG6745060.1"/>
    </source>
</evidence>
<feature type="transmembrane region" description="Helical" evidence="1">
    <location>
        <begin position="12"/>
        <end position="44"/>
    </location>
</feature>
<keyword evidence="1" id="KW-0472">Membrane</keyword>
<dbReference type="EMBL" id="HBUF01483443">
    <property type="protein sequence ID" value="CAG6745060.1"/>
    <property type="molecule type" value="Transcribed_RNA"/>
</dbReference>
<organism evidence="2">
    <name type="scientific">Cacopsylla melanoneura</name>
    <dbReference type="NCBI Taxonomy" id="428564"/>
    <lineage>
        <taxon>Eukaryota</taxon>
        <taxon>Metazoa</taxon>
        <taxon>Ecdysozoa</taxon>
        <taxon>Arthropoda</taxon>
        <taxon>Hexapoda</taxon>
        <taxon>Insecta</taxon>
        <taxon>Pterygota</taxon>
        <taxon>Neoptera</taxon>
        <taxon>Paraneoptera</taxon>
        <taxon>Hemiptera</taxon>
        <taxon>Sternorrhyncha</taxon>
        <taxon>Psylloidea</taxon>
        <taxon>Psyllidae</taxon>
        <taxon>Psyllinae</taxon>
        <taxon>Cacopsylla</taxon>
    </lineage>
</organism>
<protein>
    <submittedName>
        <fullName evidence="2">Uncharacterized protein</fullName>
    </submittedName>
</protein>
<dbReference type="AlphaFoldDB" id="A0A8D8ZDQ6"/>
<accession>A0A8D8ZDQ6</accession>
<evidence type="ECO:0000256" key="1">
    <source>
        <dbReference type="SAM" id="Phobius"/>
    </source>
</evidence>
<name>A0A8D8ZDQ6_9HEMI</name>